<evidence type="ECO:0000313" key="3">
    <source>
        <dbReference type="Proteomes" id="UP000532194"/>
    </source>
</evidence>
<dbReference type="EMBL" id="JAAIII010000001">
    <property type="protein sequence ID" value="NMM93290.1"/>
    <property type="molecule type" value="Genomic_DNA"/>
</dbReference>
<feature type="transmembrane region" description="Helical" evidence="1">
    <location>
        <begin position="23"/>
        <end position="45"/>
    </location>
</feature>
<feature type="transmembrane region" description="Helical" evidence="1">
    <location>
        <begin position="82"/>
        <end position="104"/>
    </location>
</feature>
<comment type="caution">
    <text evidence="2">The sequence shown here is derived from an EMBL/GenBank/DDBJ whole genome shotgun (WGS) entry which is preliminary data.</text>
</comment>
<gene>
    <name evidence="2" type="ORF">G1C95_0475</name>
</gene>
<keyword evidence="1" id="KW-1133">Transmembrane helix</keyword>
<accession>A0A7Y0EN18</accession>
<proteinExistence type="predicted"/>
<evidence type="ECO:0000313" key="2">
    <source>
        <dbReference type="EMBL" id="NMM93290.1"/>
    </source>
</evidence>
<keyword evidence="3" id="KW-1185">Reference proteome</keyword>
<name>A0A7Y0EN18_9BIFI</name>
<feature type="transmembrane region" description="Helical" evidence="1">
    <location>
        <begin position="51"/>
        <end position="70"/>
    </location>
</feature>
<dbReference type="Proteomes" id="UP000532194">
    <property type="component" value="Unassembled WGS sequence"/>
</dbReference>
<keyword evidence="1" id="KW-0812">Transmembrane</keyword>
<sequence>MEDTRYLSAAEDVESDDVLNERVLRMCVGVGFILLIASIFTPASWHLGGLHLLDAFITVGFLVIIVPLLMVSVHQFKTRKHFGVILHLICPVIGLLMLVSRMILQPLGATTVFLNLWSIFATFLIFPLFQQLIELVSGSVDMITDGVQVRYDND</sequence>
<protein>
    <submittedName>
        <fullName evidence="2">Uncharacterized protein</fullName>
    </submittedName>
</protein>
<reference evidence="2 3" key="1">
    <citation type="submission" date="2020-02" db="EMBL/GenBank/DDBJ databases">
        <title>Characterization of phylogenetic diversity of novel bifidobacterial species isolated in Czech ZOOs.</title>
        <authorList>
            <person name="Lugli G.A."/>
            <person name="Vera N.B."/>
            <person name="Ventura M."/>
        </authorList>
    </citation>
    <scope>NUCLEOTIDE SEQUENCE [LARGE SCALE GENOMIC DNA]</scope>
    <source>
        <strain evidence="2 3">DSM 109957</strain>
    </source>
</reference>
<evidence type="ECO:0000256" key="1">
    <source>
        <dbReference type="SAM" id="Phobius"/>
    </source>
</evidence>
<keyword evidence="1" id="KW-0472">Membrane</keyword>
<dbReference type="RefSeq" id="WP_169171318.1">
    <property type="nucleotide sequence ID" value="NZ_JAAIII010000001.1"/>
</dbReference>
<feature type="transmembrane region" description="Helical" evidence="1">
    <location>
        <begin position="110"/>
        <end position="129"/>
    </location>
</feature>
<dbReference type="AlphaFoldDB" id="A0A7Y0EN18"/>
<organism evidence="2 3">
    <name type="scientific">Bifidobacterium oedipodis</name>
    <dbReference type="NCBI Taxonomy" id="2675322"/>
    <lineage>
        <taxon>Bacteria</taxon>
        <taxon>Bacillati</taxon>
        <taxon>Actinomycetota</taxon>
        <taxon>Actinomycetes</taxon>
        <taxon>Bifidobacteriales</taxon>
        <taxon>Bifidobacteriaceae</taxon>
        <taxon>Bifidobacterium</taxon>
    </lineage>
</organism>